<evidence type="ECO:0000313" key="3">
    <source>
        <dbReference type="Proteomes" id="UP000320176"/>
    </source>
</evidence>
<dbReference type="RefSeq" id="WP_146519888.1">
    <property type="nucleotide sequence ID" value="NZ_CP151726.1"/>
</dbReference>
<accession>A0A5C6AXL9</accession>
<protein>
    <submittedName>
        <fullName evidence="2">Uncharacterized protein</fullName>
    </submittedName>
</protein>
<dbReference type="Pfam" id="PF07585">
    <property type="entry name" value="BBP7"/>
    <property type="match status" value="1"/>
</dbReference>
<comment type="caution">
    <text evidence="2">The sequence shown here is derived from an EMBL/GenBank/DDBJ whole genome shotgun (WGS) entry which is preliminary data.</text>
</comment>
<sequence precursor="true">MSKKFRGMTLAALLLSASTSAMADNNEFVYGDAVDSPSPAFVGDLSTEDAYYGDQYVAPAANVRQVSRDSGYATAADYAPAVSHSGKMSMNQLQPAGYFGDSAGCGCSPGCDSIGCDGGCDSACSSGKCRGSIASALGMCDSDGWASFDALLWFVSDRNSPVLAAEAPATIFPVLDDPQTRPVFGGQGAIEGGLSGGFRSDVGRYLSDDIGVGGRFWWLGENESSYANAGDGSPTSISIGRPYYDTNLGGESALLGNQANFFAGGVTASESLDMWGAEAYARMRFHGNKSSRLEFIGGYSHFEIDNDLDVASVSVDVNTARRRTFADRFNTENEFNGGQIGFETTVRRGRWTATSLTKVHLGNMAQSVSIRGNSTDTLGAVTTTANSGLLAMGNQGDFRNDVFTFVPEMNFKLGYRFRDHIDFNVGYSFLYFESVALAGEQIDRLVDSSQLGTNAPFGARPAFSMVEGDLFVQGLDLGMTISY</sequence>
<evidence type="ECO:0000256" key="1">
    <source>
        <dbReference type="SAM" id="SignalP"/>
    </source>
</evidence>
<dbReference type="OrthoDB" id="8212403at2"/>
<evidence type="ECO:0000313" key="2">
    <source>
        <dbReference type="EMBL" id="TWU04470.1"/>
    </source>
</evidence>
<proteinExistence type="predicted"/>
<dbReference type="Proteomes" id="UP000320176">
    <property type="component" value="Unassembled WGS sequence"/>
</dbReference>
<keyword evidence="1" id="KW-0732">Signal</keyword>
<dbReference type="AlphaFoldDB" id="A0A5C6AXL9"/>
<dbReference type="InterPro" id="IPR011446">
    <property type="entry name" value="BBP7"/>
</dbReference>
<reference evidence="2 3" key="1">
    <citation type="submission" date="2019-02" db="EMBL/GenBank/DDBJ databases">
        <title>Deep-cultivation of Planctomycetes and their phenomic and genomic characterization uncovers novel biology.</title>
        <authorList>
            <person name="Wiegand S."/>
            <person name="Jogler M."/>
            <person name="Boedeker C."/>
            <person name="Pinto D."/>
            <person name="Vollmers J."/>
            <person name="Rivas-Marin E."/>
            <person name="Kohn T."/>
            <person name="Peeters S.H."/>
            <person name="Heuer A."/>
            <person name="Rast P."/>
            <person name="Oberbeckmann S."/>
            <person name="Bunk B."/>
            <person name="Jeske O."/>
            <person name="Meyerdierks A."/>
            <person name="Storesund J.E."/>
            <person name="Kallscheuer N."/>
            <person name="Luecker S."/>
            <person name="Lage O.M."/>
            <person name="Pohl T."/>
            <person name="Merkel B.J."/>
            <person name="Hornburger P."/>
            <person name="Mueller R.-W."/>
            <person name="Bruemmer F."/>
            <person name="Labrenz M."/>
            <person name="Spormann A.M."/>
            <person name="Op Den Camp H."/>
            <person name="Overmann J."/>
            <person name="Amann R."/>
            <person name="Jetten M.S.M."/>
            <person name="Mascher T."/>
            <person name="Medema M.H."/>
            <person name="Devos D.P."/>
            <person name="Kaster A.-K."/>
            <person name="Ovreas L."/>
            <person name="Rohde M."/>
            <person name="Galperin M.Y."/>
            <person name="Jogler C."/>
        </authorList>
    </citation>
    <scope>NUCLEOTIDE SEQUENCE [LARGE SCALE GENOMIC DNA]</scope>
    <source>
        <strain evidence="2 3">Pla52n</strain>
    </source>
</reference>
<name>A0A5C6AXL9_9BACT</name>
<feature type="signal peptide" evidence="1">
    <location>
        <begin position="1"/>
        <end position="23"/>
    </location>
</feature>
<dbReference type="EMBL" id="SJPN01000003">
    <property type="protein sequence ID" value="TWU04470.1"/>
    <property type="molecule type" value="Genomic_DNA"/>
</dbReference>
<feature type="chain" id="PRO_5023022603" evidence="1">
    <location>
        <begin position="24"/>
        <end position="483"/>
    </location>
</feature>
<organism evidence="2 3">
    <name type="scientific">Stieleria varia</name>
    <dbReference type="NCBI Taxonomy" id="2528005"/>
    <lineage>
        <taxon>Bacteria</taxon>
        <taxon>Pseudomonadati</taxon>
        <taxon>Planctomycetota</taxon>
        <taxon>Planctomycetia</taxon>
        <taxon>Pirellulales</taxon>
        <taxon>Pirellulaceae</taxon>
        <taxon>Stieleria</taxon>
    </lineage>
</organism>
<gene>
    <name evidence="2" type="ORF">Pla52n_25110</name>
</gene>
<keyword evidence="3" id="KW-1185">Reference proteome</keyword>